<dbReference type="EMBL" id="CP144753">
    <property type="protein sequence ID" value="WVZ92645.1"/>
    <property type="molecule type" value="Genomic_DNA"/>
</dbReference>
<organism evidence="3 4">
    <name type="scientific">Paspalum notatum var. saurae</name>
    <dbReference type="NCBI Taxonomy" id="547442"/>
    <lineage>
        <taxon>Eukaryota</taxon>
        <taxon>Viridiplantae</taxon>
        <taxon>Streptophyta</taxon>
        <taxon>Embryophyta</taxon>
        <taxon>Tracheophyta</taxon>
        <taxon>Spermatophyta</taxon>
        <taxon>Magnoliopsida</taxon>
        <taxon>Liliopsida</taxon>
        <taxon>Poales</taxon>
        <taxon>Poaceae</taxon>
        <taxon>PACMAD clade</taxon>
        <taxon>Panicoideae</taxon>
        <taxon>Andropogonodae</taxon>
        <taxon>Paspaleae</taxon>
        <taxon>Paspalinae</taxon>
        <taxon>Paspalum</taxon>
    </lineage>
</organism>
<protein>
    <recommendedName>
        <fullName evidence="2">Myb/SANT-like domain-containing protein</fullName>
    </recommendedName>
</protein>
<evidence type="ECO:0000259" key="2">
    <source>
        <dbReference type="Pfam" id="PF12776"/>
    </source>
</evidence>
<dbReference type="AlphaFoldDB" id="A0AAQ3UM43"/>
<evidence type="ECO:0000313" key="3">
    <source>
        <dbReference type="EMBL" id="WVZ92645.1"/>
    </source>
</evidence>
<dbReference type="PANTHER" id="PTHR47127">
    <property type="entry name" value="10A19I.15"/>
    <property type="match status" value="1"/>
</dbReference>
<dbReference type="Pfam" id="PF12776">
    <property type="entry name" value="Myb_DNA-bind_3"/>
    <property type="match status" value="1"/>
</dbReference>
<sequence length="239" mass="26241">MVEEVDSLIEGGGNLVKGASGLMKEDCGGGLVEGIGGLTMGSGDGFHADRGELFVFFYNPTIYPSATMDASEGQRGTNGTATWGPMQSAFMLSYLANLVASGAKTSSGFKMSHYNACAKAINEKFNSKYKGEHVKNHLRTWSRKFQRMNKLKNISAAGWDENNFIITLDEEHYNSYVADHKPDAEYLNKPLEHYGLMQTIFGNSMAKGKYAKDSSSNLEIEPVDVENEEVQEQKFSDAS</sequence>
<keyword evidence="4" id="KW-1185">Reference proteome</keyword>
<feature type="region of interest" description="Disordered" evidence="1">
    <location>
        <begin position="212"/>
        <end position="239"/>
    </location>
</feature>
<proteinExistence type="predicted"/>
<dbReference type="InterPro" id="IPR024752">
    <property type="entry name" value="Myb/SANT-like_dom"/>
</dbReference>
<evidence type="ECO:0000313" key="4">
    <source>
        <dbReference type="Proteomes" id="UP001341281"/>
    </source>
</evidence>
<evidence type="ECO:0000256" key="1">
    <source>
        <dbReference type="SAM" id="MobiDB-lite"/>
    </source>
</evidence>
<dbReference type="Proteomes" id="UP001341281">
    <property type="component" value="Chromosome 09"/>
</dbReference>
<reference evidence="3 4" key="1">
    <citation type="submission" date="2024-02" db="EMBL/GenBank/DDBJ databases">
        <title>High-quality chromosome-scale genome assembly of Pensacola bahiagrass (Paspalum notatum Flugge var. saurae).</title>
        <authorList>
            <person name="Vega J.M."/>
            <person name="Podio M."/>
            <person name="Orjuela J."/>
            <person name="Siena L.A."/>
            <person name="Pessino S.C."/>
            <person name="Combes M.C."/>
            <person name="Mariac C."/>
            <person name="Albertini E."/>
            <person name="Pupilli F."/>
            <person name="Ortiz J.P.A."/>
            <person name="Leblanc O."/>
        </authorList>
    </citation>
    <scope>NUCLEOTIDE SEQUENCE [LARGE SCALE GENOMIC DNA]</scope>
    <source>
        <strain evidence="3">R1</strain>
        <tissue evidence="3">Leaf</tissue>
    </source>
</reference>
<name>A0AAQ3UM43_PASNO</name>
<feature type="compositionally biased region" description="Acidic residues" evidence="1">
    <location>
        <begin position="221"/>
        <end position="230"/>
    </location>
</feature>
<accession>A0AAQ3UM43</accession>
<feature type="domain" description="Myb/SANT-like" evidence="2">
    <location>
        <begin position="83"/>
        <end position="176"/>
    </location>
</feature>
<gene>
    <name evidence="3" type="ORF">U9M48_038692</name>
</gene>